<feature type="binding site" evidence="10">
    <location>
        <position position="456"/>
    </location>
    <ligand>
        <name>Zn(2+)</name>
        <dbReference type="ChEBI" id="CHEBI:29105"/>
    </ligand>
</feature>
<feature type="binding site" evidence="9">
    <location>
        <begin position="123"/>
        <end position="128"/>
    </location>
    <ligand>
        <name>ATP</name>
        <dbReference type="ChEBI" id="CHEBI:30616"/>
    </ligand>
</feature>
<evidence type="ECO:0000256" key="8">
    <source>
        <dbReference type="PIRSR" id="PIRSR039133-1"/>
    </source>
</evidence>
<feature type="binding site" evidence="9">
    <location>
        <begin position="60"/>
        <end position="63"/>
    </location>
    <ligand>
        <name>ATP</name>
        <dbReference type="ChEBI" id="CHEBI:30616"/>
    </ligand>
</feature>
<evidence type="ECO:0000256" key="1">
    <source>
        <dbReference type="ARBA" id="ARBA00004496"/>
    </source>
</evidence>
<dbReference type="UniPathway" id="UPA00886"/>
<feature type="active site" description="Glycyl thioester intermediate" evidence="8 11">
    <location>
        <position position="179"/>
    </location>
</feature>
<dbReference type="UniPathway" id="UPA00143"/>
<dbReference type="VEuPathDB" id="FungiDB:DEHA2G15114g"/>
<evidence type="ECO:0000259" key="13">
    <source>
        <dbReference type="Pfam" id="PF00899"/>
    </source>
</evidence>
<evidence type="ECO:0000256" key="7">
    <source>
        <dbReference type="PIRNR" id="PIRNR039133"/>
    </source>
</evidence>
<dbReference type="Proteomes" id="UP000000599">
    <property type="component" value="Chromosome G"/>
</dbReference>
<dbReference type="OMA" id="PGKTECF"/>
<dbReference type="FunCoup" id="Q6BHX3">
    <property type="interactions" value="2019"/>
</dbReference>
<comment type="subunit">
    <text evidence="7">Heterodimer.</text>
</comment>
<feature type="binding site" evidence="9">
    <location>
        <position position="52"/>
    </location>
    <ligand>
        <name>ATP</name>
        <dbReference type="ChEBI" id="CHEBI:30616"/>
    </ligand>
</feature>
<dbReference type="AlphaFoldDB" id="Q6BHX3"/>
<keyword evidence="7 10" id="KW-0862">Zinc</keyword>
<dbReference type="InParanoid" id="Q6BHX3"/>
<dbReference type="GO" id="GO:0046872">
    <property type="term" value="F:metal ion binding"/>
    <property type="evidence" value="ECO:0007669"/>
    <property type="project" value="UniProtKB-KW"/>
</dbReference>
<keyword evidence="5 7" id="KW-0833">Ubl conjugation pathway</keyword>
<feature type="binding site" evidence="10">
    <location>
        <position position="167"/>
    </location>
    <ligand>
        <name>Zn(2+)</name>
        <dbReference type="ChEBI" id="CHEBI:29105"/>
    </ligand>
</feature>
<proteinExistence type="inferred from homology"/>
<dbReference type="PIRSF" id="PIRSF039133">
    <property type="entry name" value="SUMO_E1B"/>
    <property type="match status" value="1"/>
</dbReference>
<comment type="similarity">
    <text evidence="7">Belongs to the ubiquitin-activating E1 family.</text>
</comment>
<feature type="region of interest" description="Disordered" evidence="12">
    <location>
        <begin position="211"/>
        <end position="231"/>
    </location>
</feature>
<dbReference type="STRING" id="284592.Q6BHX3"/>
<dbReference type="GO" id="GO:0019948">
    <property type="term" value="F:SUMO activating enzyme activity"/>
    <property type="evidence" value="ECO:0007669"/>
    <property type="project" value="UniProtKB-UniRule"/>
</dbReference>
<evidence type="ECO:0000256" key="4">
    <source>
        <dbReference type="ARBA" id="ARBA00022741"/>
    </source>
</evidence>
<dbReference type="PANTHER" id="PTHR10953">
    <property type="entry name" value="UBIQUITIN-ACTIVATING ENZYME E1"/>
    <property type="match status" value="1"/>
</dbReference>
<dbReference type="InterPro" id="IPR000594">
    <property type="entry name" value="ThiF_NAD_FAD-bd"/>
</dbReference>
<sequence>MAKDTYLRKILGEDRCNNIRKANVLMVGAGGIGCELLKNLVLSQYGEIHIVDLDTITLSNLNRQFLFRPTDIDKSKSLTVVKAVEAFNYHNTKLVPHHGNIMDTNQFPIAWWDQFSYVFNALDNLEARRYVNKMCLFLKKPLMESGTTGYDGQVQPIFPYYSECFECQAKATPKTYPVCTIRSTPSQPVHCITWAKEFLFHQLFDESSSTVTTEQSKEQQRKKLQEETDDKQEIENMLKESNELSELRQLIKAPNLEDRNQFIHRTIIKIFKVDIERLLRIDSLWKTRVKPVPLQFDELYVNDVNNLLSDKRNEVIISRDTSVWSLLENLYVFYKASENLQKRLDESESFVSFDKDDEDTLNFVVAAANIRCSIFNIEVKSKFDIKQIAGNIIPAIATTNAIISGFSSLGALSYYKSTAENNDFGDMSKDSSTVFVSIRPNKYITSASLVGPGDQCPSCSLSRGLLNINDNELKTWTLKDLVDKLIQTYGYEDDVSIILGQSKLIYDFDFDDNLEKKLSEINGFRNGELLLVQDEDDMLENLELYINTNYVDSSHLPIIKLRPKKQKAGTPRESEEDQYQDILTNDDAIIIDDEEELIINDHEGPDSKKRKAEPLEANGKKLKA</sequence>
<evidence type="ECO:0000256" key="10">
    <source>
        <dbReference type="PIRSR" id="PIRSR039133-3"/>
    </source>
</evidence>
<dbReference type="GO" id="GO:0016925">
    <property type="term" value="P:protein sumoylation"/>
    <property type="evidence" value="ECO:0007669"/>
    <property type="project" value="UniProtKB-UniRule"/>
</dbReference>
<dbReference type="PROSITE" id="PS00865">
    <property type="entry name" value="UBIQUITIN_ACTIVAT_2"/>
    <property type="match status" value="1"/>
</dbReference>
<dbReference type="Gene3D" id="1.10.10.2660">
    <property type="entry name" value="Ubiquitin-activating enzyme E1, SCCH domain"/>
    <property type="match status" value="1"/>
</dbReference>
<evidence type="ECO:0000256" key="2">
    <source>
        <dbReference type="ARBA" id="ARBA00022490"/>
    </source>
</evidence>
<feature type="binding site" evidence="9">
    <location>
        <begin position="28"/>
        <end position="33"/>
    </location>
    <ligand>
        <name>ATP</name>
        <dbReference type="ChEBI" id="CHEBI:30616"/>
    </ligand>
</feature>
<dbReference type="OrthoDB" id="10255449at2759"/>
<keyword evidence="16" id="KW-1185">Reference proteome</keyword>
<dbReference type="eggNOG" id="KOG2013">
    <property type="taxonomic scope" value="Eukaryota"/>
</dbReference>
<dbReference type="GO" id="GO:0031510">
    <property type="term" value="C:SUMO activating enzyme complex"/>
    <property type="evidence" value="ECO:0007669"/>
    <property type="project" value="UniProtKB-UniRule"/>
</dbReference>
<dbReference type="InterPro" id="IPR028077">
    <property type="entry name" value="UAE_UbL_dom"/>
</dbReference>
<dbReference type="SUPFAM" id="SSF69572">
    <property type="entry name" value="Activating enzymes of the ubiquitin-like proteins"/>
    <property type="match status" value="1"/>
</dbReference>
<feature type="region of interest" description="Disordered" evidence="12">
    <location>
        <begin position="596"/>
        <end position="624"/>
    </location>
</feature>
<feature type="compositionally biased region" description="Basic and acidic residues" evidence="12">
    <location>
        <begin position="215"/>
        <end position="231"/>
    </location>
</feature>
<comment type="pathway">
    <text evidence="7">Protein modification; protein sumoylation.</text>
</comment>
<evidence type="ECO:0000313" key="15">
    <source>
        <dbReference type="EMBL" id="CAG90690.2"/>
    </source>
</evidence>
<evidence type="ECO:0000256" key="6">
    <source>
        <dbReference type="ARBA" id="ARBA00022840"/>
    </source>
</evidence>
<dbReference type="GeneID" id="2905118"/>
<evidence type="ECO:0000256" key="3">
    <source>
        <dbReference type="ARBA" id="ARBA00022598"/>
    </source>
</evidence>
<dbReference type="PANTHER" id="PTHR10953:SF5">
    <property type="entry name" value="SUMO-ACTIVATING ENZYME SUBUNIT 2"/>
    <property type="match status" value="1"/>
</dbReference>
<keyword evidence="7 10" id="KW-0479">Metal-binding</keyword>
<organism evidence="15 16">
    <name type="scientific">Debaryomyces hansenii (strain ATCC 36239 / CBS 767 / BCRC 21394 / JCM 1990 / NBRC 0083 / IGC 2968)</name>
    <name type="common">Yeast</name>
    <name type="synonym">Torulaspora hansenii</name>
    <dbReference type="NCBI Taxonomy" id="284592"/>
    <lineage>
        <taxon>Eukaryota</taxon>
        <taxon>Fungi</taxon>
        <taxon>Dikarya</taxon>
        <taxon>Ascomycota</taxon>
        <taxon>Saccharomycotina</taxon>
        <taxon>Pichiomycetes</taxon>
        <taxon>Debaryomycetaceae</taxon>
        <taxon>Debaryomyces</taxon>
    </lineage>
</organism>
<dbReference type="GO" id="GO:0005737">
    <property type="term" value="C:cytoplasm"/>
    <property type="evidence" value="ECO:0007669"/>
    <property type="project" value="UniProtKB-SubCell"/>
</dbReference>
<evidence type="ECO:0000256" key="5">
    <source>
        <dbReference type="ARBA" id="ARBA00022786"/>
    </source>
</evidence>
<dbReference type="RefSeq" id="XP_462198.2">
    <property type="nucleotide sequence ID" value="XM_462198.2"/>
</dbReference>
<feature type="binding site" evidence="10">
    <location>
        <position position="164"/>
    </location>
    <ligand>
        <name>Zn(2+)</name>
        <dbReference type="ChEBI" id="CHEBI:29105"/>
    </ligand>
</feature>
<dbReference type="Pfam" id="PF00899">
    <property type="entry name" value="ThiF"/>
    <property type="match status" value="1"/>
</dbReference>
<dbReference type="Pfam" id="PF14732">
    <property type="entry name" value="UAE_UbL"/>
    <property type="match status" value="1"/>
</dbReference>
<dbReference type="KEGG" id="dha:DEHA2G15114g"/>
<keyword evidence="3" id="KW-0436">Ligase</keyword>
<name>Q6BHX3_DEBHA</name>
<evidence type="ECO:0000259" key="14">
    <source>
        <dbReference type="Pfam" id="PF14732"/>
    </source>
</evidence>
<dbReference type="InterPro" id="IPR045886">
    <property type="entry name" value="ThiF/MoeB/HesA"/>
</dbReference>
<dbReference type="EMBL" id="CR382139">
    <property type="protein sequence ID" value="CAG90690.2"/>
    <property type="molecule type" value="Genomic_DNA"/>
</dbReference>
<dbReference type="Gene3D" id="3.10.290.20">
    <property type="entry name" value="Ubiquitin-like 2 activating enzyme e1b. Chain: B, domain 3"/>
    <property type="match status" value="1"/>
</dbReference>
<gene>
    <name evidence="15" type="ordered locus">DEHA2G15114g</name>
</gene>
<evidence type="ECO:0000256" key="12">
    <source>
        <dbReference type="SAM" id="MobiDB-lite"/>
    </source>
</evidence>
<dbReference type="HOGENOM" id="CLU_013325_7_3_1"/>
<keyword evidence="4 7" id="KW-0547">Nucleotide-binding</keyword>
<comment type="subcellular location">
    <subcellularLocation>
        <location evidence="1">Cytoplasm</location>
    </subcellularLocation>
</comment>
<evidence type="ECO:0000256" key="11">
    <source>
        <dbReference type="PROSITE-ProRule" id="PRU10132"/>
    </source>
</evidence>
<evidence type="ECO:0000313" key="16">
    <source>
        <dbReference type="Proteomes" id="UP000000599"/>
    </source>
</evidence>
<dbReference type="GO" id="GO:0005524">
    <property type="term" value="F:ATP binding"/>
    <property type="evidence" value="ECO:0007669"/>
    <property type="project" value="UniProtKB-UniRule"/>
</dbReference>
<dbReference type="InterPro" id="IPR035985">
    <property type="entry name" value="Ubiquitin-activating_enz"/>
</dbReference>
<feature type="domain" description="Ubiquitin/SUMO-activating enzyme ubiquitin-like" evidence="14">
    <location>
        <begin position="473"/>
        <end position="547"/>
    </location>
</feature>
<reference evidence="15 16" key="1">
    <citation type="journal article" date="2004" name="Nature">
        <title>Genome evolution in yeasts.</title>
        <authorList>
            <consortium name="Genolevures"/>
            <person name="Dujon B."/>
            <person name="Sherman D."/>
            <person name="Fischer G."/>
            <person name="Durrens P."/>
            <person name="Casaregola S."/>
            <person name="Lafontaine I."/>
            <person name="de Montigny J."/>
            <person name="Marck C."/>
            <person name="Neuveglise C."/>
            <person name="Talla E."/>
            <person name="Goffard N."/>
            <person name="Frangeul L."/>
            <person name="Aigle M."/>
            <person name="Anthouard V."/>
            <person name="Babour A."/>
            <person name="Barbe V."/>
            <person name="Barnay S."/>
            <person name="Blanchin S."/>
            <person name="Beckerich J.M."/>
            <person name="Beyne E."/>
            <person name="Bleykasten C."/>
            <person name="Boisrame A."/>
            <person name="Boyer J."/>
            <person name="Cattolico L."/>
            <person name="Confanioleri F."/>
            <person name="de Daruvar A."/>
            <person name="Despons L."/>
            <person name="Fabre E."/>
            <person name="Fairhead C."/>
            <person name="Ferry-Dumazet H."/>
            <person name="Groppi A."/>
            <person name="Hantraye F."/>
            <person name="Hennequin C."/>
            <person name="Jauniaux N."/>
            <person name="Joyet P."/>
            <person name="Kachouri R."/>
            <person name="Kerrest A."/>
            <person name="Koszul R."/>
            <person name="Lemaire M."/>
            <person name="Lesur I."/>
            <person name="Ma L."/>
            <person name="Muller H."/>
            <person name="Nicaud J.M."/>
            <person name="Nikolski M."/>
            <person name="Oztas S."/>
            <person name="Ozier-Kalogeropoulos O."/>
            <person name="Pellenz S."/>
            <person name="Potier S."/>
            <person name="Richard G.F."/>
            <person name="Straub M.L."/>
            <person name="Suleau A."/>
            <person name="Swennene D."/>
            <person name="Tekaia F."/>
            <person name="Wesolowski-Louvel M."/>
            <person name="Westhof E."/>
            <person name="Wirth B."/>
            <person name="Zeniou-Meyer M."/>
            <person name="Zivanovic I."/>
            <person name="Bolotin-Fukuhara M."/>
            <person name="Thierry A."/>
            <person name="Bouchier C."/>
            <person name="Caudron B."/>
            <person name="Scarpelli C."/>
            <person name="Gaillardin C."/>
            <person name="Weissenbach J."/>
            <person name="Wincker P."/>
            <person name="Souciet J.L."/>
        </authorList>
    </citation>
    <scope>NUCLEOTIDE SEQUENCE [LARGE SCALE GENOMIC DNA]</scope>
    <source>
        <strain evidence="16">ATCC 36239 / CBS 767 / BCRC 21394 / JCM 1990 / NBRC 0083 / IGC 2968</strain>
    </source>
</reference>
<dbReference type="Gene3D" id="3.40.50.720">
    <property type="entry name" value="NAD(P)-binding Rossmann-like Domain"/>
    <property type="match status" value="1"/>
</dbReference>
<dbReference type="PROSITE" id="PS51257">
    <property type="entry name" value="PROKAR_LIPOPROTEIN"/>
    <property type="match status" value="1"/>
</dbReference>
<protein>
    <recommendedName>
        <fullName evidence="7">Ubiquitin-activating enzyme E1-like</fullName>
    </recommendedName>
</protein>
<feature type="binding site" evidence="9">
    <location>
        <position position="76"/>
    </location>
    <ligand>
        <name>ATP</name>
        <dbReference type="ChEBI" id="CHEBI:30616"/>
    </ligand>
</feature>
<keyword evidence="6 7" id="KW-0067">ATP-binding</keyword>
<accession>Q6BHX3</accession>
<evidence type="ECO:0000256" key="9">
    <source>
        <dbReference type="PIRSR" id="PIRSR039133-2"/>
    </source>
</evidence>
<feature type="domain" description="THIF-type NAD/FAD binding fold" evidence="13">
    <location>
        <begin position="9"/>
        <end position="417"/>
    </location>
</feature>
<dbReference type="InterPro" id="IPR030661">
    <property type="entry name" value="Uba2"/>
</dbReference>
<feature type="binding site" evidence="10">
    <location>
        <position position="459"/>
    </location>
    <ligand>
        <name>Zn(2+)</name>
        <dbReference type="ChEBI" id="CHEBI:29105"/>
    </ligand>
</feature>
<keyword evidence="2" id="KW-0963">Cytoplasm</keyword>
<dbReference type="InterPro" id="IPR033127">
    <property type="entry name" value="UBQ-activ_enz_E1_Cys_AS"/>
</dbReference>
<dbReference type="InterPro" id="IPR042063">
    <property type="entry name" value="Ubi_acti_E1_SCCH"/>
</dbReference>
<dbReference type="GO" id="GO:0016567">
    <property type="term" value="P:protein ubiquitination"/>
    <property type="evidence" value="ECO:0007669"/>
    <property type="project" value="UniProtKB-UniPathway"/>
</dbReference>